<dbReference type="Proteomes" id="UP001301958">
    <property type="component" value="Unassembled WGS sequence"/>
</dbReference>
<feature type="region of interest" description="Disordered" evidence="1">
    <location>
        <begin position="434"/>
        <end position="453"/>
    </location>
</feature>
<feature type="compositionally biased region" description="Low complexity" evidence="1">
    <location>
        <begin position="401"/>
        <end position="412"/>
    </location>
</feature>
<dbReference type="InterPro" id="IPR053274">
    <property type="entry name" value="Fluconazole_resistance"/>
</dbReference>
<feature type="compositionally biased region" description="Low complexity" evidence="1">
    <location>
        <begin position="289"/>
        <end position="300"/>
    </location>
</feature>
<reference evidence="3" key="2">
    <citation type="submission" date="2023-05" db="EMBL/GenBank/DDBJ databases">
        <authorList>
            <consortium name="Lawrence Berkeley National Laboratory"/>
            <person name="Steindorff A."/>
            <person name="Hensen N."/>
            <person name="Bonometti L."/>
            <person name="Westerberg I."/>
            <person name="Brannstrom I.O."/>
            <person name="Guillou S."/>
            <person name="Cros-Aarteil S."/>
            <person name="Calhoun S."/>
            <person name="Haridas S."/>
            <person name="Kuo A."/>
            <person name="Mondo S."/>
            <person name="Pangilinan J."/>
            <person name="Riley R."/>
            <person name="Labutti K."/>
            <person name="Andreopoulos B."/>
            <person name="Lipzen A."/>
            <person name="Chen C."/>
            <person name="Yanf M."/>
            <person name="Daum C."/>
            <person name="Ng V."/>
            <person name="Clum A."/>
            <person name="Ohm R."/>
            <person name="Martin F."/>
            <person name="Silar P."/>
            <person name="Natvig D."/>
            <person name="Lalanne C."/>
            <person name="Gautier V."/>
            <person name="Ament-Velasquez S.L."/>
            <person name="Kruys A."/>
            <person name="Hutchinson M.I."/>
            <person name="Powell A.J."/>
            <person name="Barry K."/>
            <person name="Miller A.N."/>
            <person name="Grigoriev I.V."/>
            <person name="Debuchy R."/>
            <person name="Gladieux P."/>
            <person name="Thoren M.H."/>
            <person name="Johannesson H."/>
        </authorList>
    </citation>
    <scope>NUCLEOTIDE SEQUENCE</scope>
    <source>
        <strain evidence="3">CBS 990.96</strain>
    </source>
</reference>
<proteinExistence type="predicted"/>
<dbReference type="PANTHER" id="PTHR28065">
    <property type="entry name" value="FREQUENIN"/>
    <property type="match status" value="1"/>
</dbReference>
<feature type="compositionally biased region" description="Polar residues" evidence="1">
    <location>
        <begin position="91"/>
        <end position="108"/>
    </location>
</feature>
<accession>A0AAN7H5J6</accession>
<feature type="region of interest" description="Disordered" evidence="1">
    <location>
        <begin position="390"/>
        <end position="412"/>
    </location>
</feature>
<name>A0AAN7H5J6_9PEZI</name>
<protein>
    <recommendedName>
        <fullName evidence="2">Gag1-like clamp domain-containing protein</fullName>
    </recommendedName>
</protein>
<dbReference type="EMBL" id="MU865319">
    <property type="protein sequence ID" value="KAK4228394.1"/>
    <property type="molecule type" value="Genomic_DNA"/>
</dbReference>
<feature type="compositionally biased region" description="Basic and acidic residues" evidence="1">
    <location>
        <begin position="109"/>
        <end position="121"/>
    </location>
</feature>
<feature type="region of interest" description="Disordered" evidence="1">
    <location>
        <begin position="463"/>
        <end position="490"/>
    </location>
</feature>
<organism evidence="3 4">
    <name type="scientific">Podospora fimiseda</name>
    <dbReference type="NCBI Taxonomy" id="252190"/>
    <lineage>
        <taxon>Eukaryota</taxon>
        <taxon>Fungi</taxon>
        <taxon>Dikarya</taxon>
        <taxon>Ascomycota</taxon>
        <taxon>Pezizomycotina</taxon>
        <taxon>Sordariomycetes</taxon>
        <taxon>Sordariomycetidae</taxon>
        <taxon>Sordariales</taxon>
        <taxon>Podosporaceae</taxon>
        <taxon>Podospora</taxon>
    </lineage>
</organism>
<feature type="region of interest" description="Disordered" evidence="1">
    <location>
        <begin position="66"/>
        <end position="182"/>
    </location>
</feature>
<feature type="region of interest" description="Disordered" evidence="1">
    <location>
        <begin position="1"/>
        <end position="36"/>
    </location>
</feature>
<gene>
    <name evidence="3" type="ORF">QBC38DRAFT_156417</name>
</gene>
<feature type="region of interest" description="Disordered" evidence="1">
    <location>
        <begin position="240"/>
        <end position="304"/>
    </location>
</feature>
<feature type="compositionally biased region" description="Polar residues" evidence="1">
    <location>
        <begin position="434"/>
        <end position="443"/>
    </location>
</feature>
<feature type="domain" description="Gag1-like clamp" evidence="2">
    <location>
        <begin position="165"/>
        <end position="372"/>
    </location>
</feature>
<feature type="compositionally biased region" description="Polar residues" evidence="1">
    <location>
        <begin position="264"/>
        <end position="288"/>
    </location>
</feature>
<sequence length="500" mass="53873">MIFSDLYKSPRSAFSKLRSHSNPPLPSDIDVDLLSKDKTKSKEAVRRFLAEKVRNDWAFEWPSVVTVPPVKDVKEEDSAPAETAPPADGPTSETVPGPTATSNDSNVVDNHEDDAAAKDSGEEADSESDAESIYSTISEDPLHFQPRLEWTSDLSDDEIPHPQASPFRFDSPDDVGNAVRCSIESKRTKRRRALREEATWNPGLACFEARRNAWTGAKTCRVKPKSPSPVSPTSTRRIFWRHHRTESSSTSQMMSPSSPPTSPLDQSAIRTSQQTDMSTITPPISETDSSSAGASNEPSSQQQTLYPVQTLVPVPAPLLPPQNAMRSSITPSIYPSLYDKLVVQGLTPTCPVNLSDMLRACVVGWKRDGEWPPRSTYPVPPIPAASLLAPSTRQQQRKSRPSVAAAAASSSTPSSTVRRLSFGFLGGKAEGEQLQQHNSNGSDESGGGAGKALRRSLQRVLSLGGHGDKHHQPQSPTAAAAQQNGNGKEATVAGMAAALV</sequence>
<comment type="caution">
    <text evidence="3">The sequence shown here is derived from an EMBL/GenBank/DDBJ whole genome shotgun (WGS) entry which is preliminary data.</text>
</comment>
<dbReference type="Pfam" id="PF13259">
    <property type="entry name" value="clamp_Gag1-like"/>
    <property type="match status" value="1"/>
</dbReference>
<evidence type="ECO:0000313" key="3">
    <source>
        <dbReference type="EMBL" id="KAK4228394.1"/>
    </source>
</evidence>
<evidence type="ECO:0000313" key="4">
    <source>
        <dbReference type="Proteomes" id="UP001301958"/>
    </source>
</evidence>
<reference evidence="3" key="1">
    <citation type="journal article" date="2023" name="Mol. Phylogenet. Evol.">
        <title>Genome-scale phylogeny and comparative genomics of the fungal order Sordariales.</title>
        <authorList>
            <person name="Hensen N."/>
            <person name="Bonometti L."/>
            <person name="Westerberg I."/>
            <person name="Brannstrom I.O."/>
            <person name="Guillou S."/>
            <person name="Cros-Aarteil S."/>
            <person name="Calhoun S."/>
            <person name="Haridas S."/>
            <person name="Kuo A."/>
            <person name="Mondo S."/>
            <person name="Pangilinan J."/>
            <person name="Riley R."/>
            <person name="LaButti K."/>
            <person name="Andreopoulos B."/>
            <person name="Lipzen A."/>
            <person name="Chen C."/>
            <person name="Yan M."/>
            <person name="Daum C."/>
            <person name="Ng V."/>
            <person name="Clum A."/>
            <person name="Steindorff A."/>
            <person name="Ohm R.A."/>
            <person name="Martin F."/>
            <person name="Silar P."/>
            <person name="Natvig D.O."/>
            <person name="Lalanne C."/>
            <person name="Gautier V."/>
            <person name="Ament-Velasquez S.L."/>
            <person name="Kruys A."/>
            <person name="Hutchinson M.I."/>
            <person name="Powell A.J."/>
            <person name="Barry K."/>
            <person name="Miller A.N."/>
            <person name="Grigoriev I.V."/>
            <person name="Debuchy R."/>
            <person name="Gladieux P."/>
            <person name="Hiltunen Thoren M."/>
            <person name="Johannesson H."/>
        </authorList>
    </citation>
    <scope>NUCLEOTIDE SEQUENCE</scope>
    <source>
        <strain evidence="3">CBS 990.96</strain>
    </source>
</reference>
<feature type="compositionally biased region" description="Low complexity" evidence="1">
    <location>
        <begin position="247"/>
        <end position="256"/>
    </location>
</feature>
<evidence type="ECO:0000259" key="2">
    <source>
        <dbReference type="Pfam" id="PF13259"/>
    </source>
</evidence>
<keyword evidence="4" id="KW-1185">Reference proteome</keyword>
<dbReference type="PANTHER" id="PTHR28065:SF1">
    <property type="entry name" value="DUF4050 DOMAIN-CONTAINING PROTEIN"/>
    <property type="match status" value="1"/>
</dbReference>
<evidence type="ECO:0000256" key="1">
    <source>
        <dbReference type="SAM" id="MobiDB-lite"/>
    </source>
</evidence>
<dbReference type="AlphaFoldDB" id="A0AAN7H5J6"/>
<dbReference type="InterPro" id="IPR025124">
    <property type="entry name" value="Gag1-like_clamp"/>
</dbReference>
<feature type="compositionally biased region" description="Low complexity" evidence="1">
    <location>
        <begin position="473"/>
        <end position="483"/>
    </location>
</feature>